<organism evidence="4 5">
    <name type="scientific">Paramuricea clavata</name>
    <name type="common">Red gorgonian</name>
    <name type="synonym">Violescent sea-whip</name>
    <dbReference type="NCBI Taxonomy" id="317549"/>
    <lineage>
        <taxon>Eukaryota</taxon>
        <taxon>Metazoa</taxon>
        <taxon>Cnidaria</taxon>
        <taxon>Anthozoa</taxon>
        <taxon>Octocorallia</taxon>
        <taxon>Malacalcyonacea</taxon>
        <taxon>Plexauridae</taxon>
        <taxon>Paramuricea</taxon>
    </lineage>
</organism>
<keyword evidence="3" id="KW-0687">Ribonucleoprotein</keyword>
<protein>
    <submittedName>
        <fullName evidence="4">50S ribosomal L1</fullName>
    </submittedName>
</protein>
<dbReference type="InterPro" id="IPR023674">
    <property type="entry name" value="Ribosomal_uL1-like"/>
</dbReference>
<evidence type="ECO:0000256" key="3">
    <source>
        <dbReference type="ARBA" id="ARBA00023274"/>
    </source>
</evidence>
<evidence type="ECO:0000313" key="4">
    <source>
        <dbReference type="EMBL" id="CAB4017771.1"/>
    </source>
</evidence>
<dbReference type="Pfam" id="PF00687">
    <property type="entry name" value="Ribosomal_L1"/>
    <property type="match status" value="1"/>
</dbReference>
<dbReference type="OrthoDB" id="1747252at2759"/>
<dbReference type="InterPro" id="IPR028364">
    <property type="entry name" value="Ribosomal_uL1/biogenesis"/>
</dbReference>
<dbReference type="GO" id="GO:0006412">
    <property type="term" value="P:translation"/>
    <property type="evidence" value="ECO:0007669"/>
    <property type="project" value="InterPro"/>
</dbReference>
<dbReference type="PANTHER" id="PTHR36427">
    <property type="entry name" value="54S RIBOSOMAL PROTEIN L1, MITOCHONDRIAL"/>
    <property type="match status" value="1"/>
</dbReference>
<keyword evidence="5" id="KW-1185">Reference proteome</keyword>
<gene>
    <name evidence="4" type="ORF">PACLA_8A061438</name>
</gene>
<dbReference type="SUPFAM" id="SSF56808">
    <property type="entry name" value="Ribosomal protein L1"/>
    <property type="match status" value="1"/>
</dbReference>
<dbReference type="PANTHER" id="PTHR36427:SF3">
    <property type="entry name" value="LARGE RIBOSOMAL SUBUNIT PROTEIN UL1M"/>
    <property type="match status" value="1"/>
</dbReference>
<dbReference type="EMBL" id="CACRXK020009700">
    <property type="protein sequence ID" value="CAB4017771.1"/>
    <property type="molecule type" value="Genomic_DNA"/>
</dbReference>
<keyword evidence="2" id="KW-0689">Ribosomal protein</keyword>
<comment type="caution">
    <text evidence="4">The sequence shown here is derived from an EMBL/GenBank/DDBJ whole genome shotgun (WGS) entry which is preliminary data.</text>
</comment>
<accession>A0A6S7JMY7</accession>
<comment type="similarity">
    <text evidence="1">Belongs to the universal ribosomal protein uL1 family.</text>
</comment>
<dbReference type="AlphaFoldDB" id="A0A6S7JMY7"/>
<dbReference type="GO" id="GO:0003735">
    <property type="term" value="F:structural constituent of ribosome"/>
    <property type="evidence" value="ECO:0007669"/>
    <property type="project" value="InterPro"/>
</dbReference>
<proteinExistence type="inferred from homology"/>
<reference evidence="4" key="1">
    <citation type="submission" date="2020-04" db="EMBL/GenBank/DDBJ databases">
        <authorList>
            <person name="Alioto T."/>
            <person name="Alioto T."/>
            <person name="Gomez Garrido J."/>
        </authorList>
    </citation>
    <scope>NUCLEOTIDE SEQUENCE</scope>
    <source>
        <strain evidence="4">A484AB</strain>
    </source>
</reference>
<dbReference type="Proteomes" id="UP001152795">
    <property type="component" value="Unassembled WGS sequence"/>
</dbReference>
<name>A0A6S7JMY7_PARCT</name>
<evidence type="ECO:0000256" key="1">
    <source>
        <dbReference type="ARBA" id="ARBA00010531"/>
    </source>
</evidence>
<sequence>MAAAMMQRTYCVLRSFRSPGKALLFRSKTKSARKKAQTIESPKDFVYFLHNHVVPLHSFEEAIEKLKVYSIEENKEPEQTVTMCMKCQGLNKEIPSFRGTLMLPKPFGVTKKVLVFAEGDEAMAAKDAGAEIVGGEELFSQVENSELEFDHCLASLDMADKIKHLQKVLREKMPHTRRGSVTDDLATAIQTFKHTRVYKTDKYGYVNTAIGMLDFSLEDLHRNADVVIDAVQNHRKTNKGEFIRKISVTSTRGPGFRLYHEELVPSLKLRAKS</sequence>
<dbReference type="Gene3D" id="3.40.50.790">
    <property type="match status" value="1"/>
</dbReference>
<evidence type="ECO:0000256" key="2">
    <source>
        <dbReference type="ARBA" id="ARBA00022980"/>
    </source>
</evidence>
<evidence type="ECO:0000313" key="5">
    <source>
        <dbReference type="Proteomes" id="UP001152795"/>
    </source>
</evidence>
<dbReference type="Gene3D" id="3.30.190.20">
    <property type="match status" value="1"/>
</dbReference>
<dbReference type="GO" id="GO:0015934">
    <property type="term" value="C:large ribosomal subunit"/>
    <property type="evidence" value="ECO:0007669"/>
    <property type="project" value="InterPro"/>
</dbReference>
<dbReference type="InterPro" id="IPR016095">
    <property type="entry name" value="Ribosomal_uL1_3-a/b-sand"/>
</dbReference>
<dbReference type="GO" id="GO:0003723">
    <property type="term" value="F:RNA binding"/>
    <property type="evidence" value="ECO:0007669"/>
    <property type="project" value="InterPro"/>
</dbReference>